<evidence type="ECO:0000313" key="2">
    <source>
        <dbReference type="EMBL" id="CAF0787213.1"/>
    </source>
</evidence>
<feature type="transmembrane region" description="Helical" evidence="1">
    <location>
        <begin position="277"/>
        <end position="296"/>
    </location>
</feature>
<feature type="transmembrane region" description="Helical" evidence="1">
    <location>
        <begin position="399"/>
        <end position="421"/>
    </location>
</feature>
<dbReference type="PANTHER" id="PTHR38337">
    <property type="entry name" value="AGAP010540-PA"/>
    <property type="match status" value="1"/>
</dbReference>
<name>A0A813RT95_9BILA</name>
<keyword evidence="1" id="KW-0812">Transmembrane</keyword>
<organism evidence="2 3">
    <name type="scientific">Adineta steineri</name>
    <dbReference type="NCBI Taxonomy" id="433720"/>
    <lineage>
        <taxon>Eukaryota</taxon>
        <taxon>Metazoa</taxon>
        <taxon>Spiralia</taxon>
        <taxon>Gnathifera</taxon>
        <taxon>Rotifera</taxon>
        <taxon>Eurotatoria</taxon>
        <taxon>Bdelloidea</taxon>
        <taxon>Adinetida</taxon>
        <taxon>Adinetidae</taxon>
        <taxon>Adineta</taxon>
    </lineage>
</organism>
<dbReference type="PANTHER" id="PTHR38337:SF1">
    <property type="entry name" value="GUSTATORY RECEPTOR"/>
    <property type="match status" value="1"/>
</dbReference>
<feature type="transmembrane region" description="Helical" evidence="1">
    <location>
        <begin position="123"/>
        <end position="142"/>
    </location>
</feature>
<comment type="caution">
    <text evidence="2">The sequence shown here is derived from an EMBL/GenBank/DDBJ whole genome shotgun (WGS) entry which is preliminary data.</text>
</comment>
<gene>
    <name evidence="2" type="ORF">JYZ213_LOCUS4525</name>
</gene>
<dbReference type="Proteomes" id="UP000663845">
    <property type="component" value="Unassembled WGS sequence"/>
</dbReference>
<keyword evidence="1" id="KW-1133">Transmembrane helix</keyword>
<keyword evidence="1" id="KW-0472">Membrane</keyword>
<evidence type="ECO:0008006" key="4">
    <source>
        <dbReference type="Google" id="ProtNLM"/>
    </source>
</evidence>
<protein>
    <recommendedName>
        <fullName evidence="4">Gustatory receptor</fullName>
    </recommendedName>
</protein>
<feature type="transmembrane region" description="Helical" evidence="1">
    <location>
        <begin position="221"/>
        <end position="241"/>
    </location>
</feature>
<dbReference type="AlphaFoldDB" id="A0A813RT95"/>
<evidence type="ECO:0000256" key="1">
    <source>
        <dbReference type="SAM" id="Phobius"/>
    </source>
</evidence>
<dbReference type="EMBL" id="CAJNOG010000025">
    <property type="protein sequence ID" value="CAF0787213.1"/>
    <property type="molecule type" value="Genomic_DNA"/>
</dbReference>
<proteinExistence type="predicted"/>
<sequence length="530" mass="60627">MAANSPDSPKSLVVSIHNYPYNKSINTDDDFDCVKVEISDLDNSCPNPTTLSLMKCKKEILHPFRKLLCLISDLDNSCPNPTTLSLMKCKKEILHPFRKLLCLIGWRPFGVDSLKRSSIFLRLINIIYPILILMLLLFNYTYEIIICQGKLNVITDTQTSTTVRTTTKTDIITTGVTRNHSAGTWATLQPGKTRPHTTPLMNVTMALIHNHAECGHIFTTYILPDIFHFVAFIIGFIYFRVTEGEPMYSLMEKVFIHADHQNIRLFGINRAIRRLKLFMLLGSVWVLVSVATHALSNAMNDFAHTLIFHDAQFHVVQNKPERYIFFTIDIICLLISNCIHMAVVMNYACHCEMILFYCKAIRIRLEEKSINLLEAMKRILDLGVSISQLNSAASRMMSILIIFFIERTILGFILLVMNRIFQADMWIYRSLYTLVWFSILAFCLGQAARVTSKCDKFYRISLSMRVYGYPNATSSELDGFLLFLSKAGLRVKLFGLTVRPGKIIFMGITTLLVFIVLFQTSIISSENFFF</sequence>
<feature type="transmembrane region" description="Helical" evidence="1">
    <location>
        <begin position="503"/>
        <end position="523"/>
    </location>
</feature>
<feature type="transmembrane region" description="Helical" evidence="1">
    <location>
        <begin position="427"/>
        <end position="448"/>
    </location>
</feature>
<evidence type="ECO:0000313" key="3">
    <source>
        <dbReference type="Proteomes" id="UP000663845"/>
    </source>
</evidence>
<reference evidence="2" key="1">
    <citation type="submission" date="2021-02" db="EMBL/GenBank/DDBJ databases">
        <authorList>
            <person name="Nowell W R."/>
        </authorList>
    </citation>
    <scope>NUCLEOTIDE SEQUENCE</scope>
</reference>
<feature type="transmembrane region" description="Helical" evidence="1">
    <location>
        <begin position="323"/>
        <end position="349"/>
    </location>
</feature>
<accession>A0A813RT95</accession>